<sequence length="102" mass="11273">MQLSKKYRNNLYLYNACSVCLDTFTPNMALSQQAGEGKICQMIVGATRGIKQDKVVLQQKCMSLSVTFLSELSNTSAEAHVIWSMSQASSSQTKTKSSKIKK</sequence>
<dbReference type="AlphaFoldDB" id="A0A1B6JV39"/>
<name>A0A1B6JV39_9HEMI</name>
<evidence type="ECO:0000313" key="1">
    <source>
        <dbReference type="EMBL" id="JAT03047.1"/>
    </source>
</evidence>
<proteinExistence type="predicted"/>
<reference evidence="1" key="1">
    <citation type="submission" date="2015-11" db="EMBL/GenBank/DDBJ databases">
        <title>De novo transcriptome assembly of four potential Pierce s Disease insect vectors from Arizona vineyards.</title>
        <authorList>
            <person name="Tassone E.E."/>
        </authorList>
    </citation>
    <scope>NUCLEOTIDE SEQUENCE</scope>
</reference>
<gene>
    <name evidence="1" type="ORF">g.8162</name>
</gene>
<protein>
    <submittedName>
        <fullName evidence="1">Uncharacterized protein</fullName>
    </submittedName>
</protein>
<accession>A0A1B6JV39</accession>
<organism evidence="1">
    <name type="scientific">Homalodisca liturata</name>
    <dbReference type="NCBI Taxonomy" id="320908"/>
    <lineage>
        <taxon>Eukaryota</taxon>
        <taxon>Metazoa</taxon>
        <taxon>Ecdysozoa</taxon>
        <taxon>Arthropoda</taxon>
        <taxon>Hexapoda</taxon>
        <taxon>Insecta</taxon>
        <taxon>Pterygota</taxon>
        <taxon>Neoptera</taxon>
        <taxon>Paraneoptera</taxon>
        <taxon>Hemiptera</taxon>
        <taxon>Auchenorrhyncha</taxon>
        <taxon>Membracoidea</taxon>
        <taxon>Cicadellidae</taxon>
        <taxon>Cicadellinae</taxon>
        <taxon>Proconiini</taxon>
        <taxon>Homalodisca</taxon>
    </lineage>
</organism>
<dbReference type="EMBL" id="GECU01004660">
    <property type="protein sequence ID" value="JAT03047.1"/>
    <property type="molecule type" value="Transcribed_RNA"/>
</dbReference>